<dbReference type="InterPro" id="IPR011010">
    <property type="entry name" value="DNA_brk_join_enz"/>
</dbReference>
<dbReference type="Proteomes" id="UP000295060">
    <property type="component" value="Unassembled WGS sequence"/>
</dbReference>
<reference evidence="2 3" key="1">
    <citation type="submission" date="2019-03" db="EMBL/GenBank/DDBJ databases">
        <title>Genomic Encyclopedia of Type Strains, Phase III (KMG-III): the genomes of soil and plant-associated and newly described type strains.</title>
        <authorList>
            <person name="Whitman W."/>
        </authorList>
    </citation>
    <scope>NUCLEOTIDE SEQUENCE [LARGE SCALE GENOMIC DNA]</scope>
    <source>
        <strain evidence="2 3">VKMAc-2574</strain>
    </source>
</reference>
<dbReference type="SUPFAM" id="SSF56349">
    <property type="entry name" value="DNA breaking-rejoining enzymes"/>
    <property type="match status" value="1"/>
</dbReference>
<proteinExistence type="predicted"/>
<dbReference type="EMBL" id="SODU01000001">
    <property type="protein sequence ID" value="TDW94494.1"/>
    <property type="molecule type" value="Genomic_DNA"/>
</dbReference>
<dbReference type="Gene3D" id="1.10.443.10">
    <property type="entry name" value="Intergrase catalytic core"/>
    <property type="match status" value="1"/>
</dbReference>
<sequence length="230" mass="25577">MFPHAAVVAYAYRHTYAQRHADAGTPIEVLKELMGHRSVHSTEAYYRITEKRTRAAVSRVADHQFDGSGNRIWREVTALLDSERARMRVGQIAVPYGTCTEPSNVQAGGGACPFRFRCLGCGHFRTDVSYLPELRSHLDRLLADRERVIAATELEPWAKSEATPSDAEIDKVRALIRRLDDHVGELSPAERDQLTEAVGVLRTTRRAVVHLGMPTAPPTGDPRDVRAAGR</sequence>
<dbReference type="RefSeq" id="WP_202870846.1">
    <property type="nucleotide sequence ID" value="NZ_SODU01000001.1"/>
</dbReference>
<protein>
    <submittedName>
        <fullName evidence="2">Phage integrase family protein</fullName>
    </submittedName>
</protein>
<accession>A0ABY2FP01</accession>
<organism evidence="2 3">
    <name type="scientific">Kribbella pratensis</name>
    <dbReference type="NCBI Taxonomy" id="2512112"/>
    <lineage>
        <taxon>Bacteria</taxon>
        <taxon>Bacillati</taxon>
        <taxon>Actinomycetota</taxon>
        <taxon>Actinomycetes</taxon>
        <taxon>Propionibacteriales</taxon>
        <taxon>Kribbellaceae</taxon>
        <taxon>Kribbella</taxon>
    </lineage>
</organism>
<evidence type="ECO:0000313" key="2">
    <source>
        <dbReference type="EMBL" id="TDW94494.1"/>
    </source>
</evidence>
<keyword evidence="1" id="KW-0233">DNA recombination</keyword>
<evidence type="ECO:0000313" key="3">
    <source>
        <dbReference type="Proteomes" id="UP000295060"/>
    </source>
</evidence>
<comment type="caution">
    <text evidence="2">The sequence shown here is derived from an EMBL/GenBank/DDBJ whole genome shotgun (WGS) entry which is preliminary data.</text>
</comment>
<keyword evidence="3" id="KW-1185">Reference proteome</keyword>
<evidence type="ECO:0000256" key="1">
    <source>
        <dbReference type="ARBA" id="ARBA00023172"/>
    </source>
</evidence>
<dbReference type="InterPro" id="IPR013762">
    <property type="entry name" value="Integrase-like_cat_sf"/>
</dbReference>
<gene>
    <name evidence="2" type="ORF">EV137_1805</name>
</gene>
<name>A0ABY2FP01_9ACTN</name>